<evidence type="ECO:0000256" key="3">
    <source>
        <dbReference type="ARBA" id="ARBA00022801"/>
    </source>
</evidence>
<dbReference type="AlphaFoldDB" id="A0A2S9H4A3"/>
<dbReference type="InterPro" id="IPR007036">
    <property type="entry name" value="Aste_AspA_hybrid_dom"/>
</dbReference>
<evidence type="ECO:0000259" key="5">
    <source>
        <dbReference type="Pfam" id="PF04952"/>
    </source>
</evidence>
<accession>A0A2S9H4A3</accession>
<dbReference type="RefSeq" id="WP_105529735.1">
    <property type="nucleotide sequence ID" value="NZ_PUGF01000001.1"/>
</dbReference>
<feature type="domain" description="Succinylglutamate desuccinylase/Aspartoacylase catalytic" evidence="6">
    <location>
        <begin position="50"/>
        <end position="235"/>
    </location>
</feature>
<dbReference type="InterPro" id="IPR055438">
    <property type="entry name" value="AstE_AspA_cat"/>
</dbReference>
<evidence type="ECO:0000256" key="4">
    <source>
        <dbReference type="ARBA" id="ARBA00022833"/>
    </source>
</evidence>
<dbReference type="EMBL" id="PUGF01000001">
    <property type="protein sequence ID" value="PRC94807.1"/>
    <property type="molecule type" value="Genomic_DNA"/>
</dbReference>
<protein>
    <submittedName>
        <fullName evidence="7">Succinylglutamate desuccinylase</fullName>
    </submittedName>
</protein>
<sequence>MQSDFCTNFARGDFSALASSFELAGFNVQQPLAGVVQICEDGETASARMRLLISVGVHGDETAPIEMMALLLEELAKTPQQLAVDLMVMVGNIDAIAQAKRFIDVDLNRLFTPQRTQFNNAQEAQRADQLMHAATQFFDGHQNKWHLDLHTAIRASFYPTFAIVPGKHNPAFVSWLGSAGIAAAVLNPQASVTFSSYTCKHLGAVSCTAELGRIGEMGKNDLSQFVATQAALAALLRSGLSATENTDTAPLVFRVAQELIKRSEAFQLTFDGNTQNFTEFAPNALIATDGELTYVVGAEPEYVLFPNPSVRVGLRAGLMVVRAVE</sequence>
<evidence type="ECO:0000259" key="6">
    <source>
        <dbReference type="Pfam" id="PF24827"/>
    </source>
</evidence>
<evidence type="ECO:0000313" key="8">
    <source>
        <dbReference type="Proteomes" id="UP000237839"/>
    </source>
</evidence>
<dbReference type="Pfam" id="PF04952">
    <property type="entry name" value="AstE_AspA_hybrid"/>
    <property type="match status" value="1"/>
</dbReference>
<dbReference type="Gene3D" id="3.40.630.10">
    <property type="entry name" value="Zn peptidases"/>
    <property type="match status" value="1"/>
</dbReference>
<dbReference type="PANTHER" id="PTHR15162">
    <property type="entry name" value="ASPARTOACYLASE"/>
    <property type="match status" value="1"/>
</dbReference>
<dbReference type="Proteomes" id="UP000237839">
    <property type="component" value="Unassembled WGS sequence"/>
</dbReference>
<keyword evidence="4" id="KW-0862">Zinc</keyword>
<dbReference type="GO" id="GO:0016788">
    <property type="term" value="F:hydrolase activity, acting on ester bonds"/>
    <property type="evidence" value="ECO:0007669"/>
    <property type="project" value="InterPro"/>
</dbReference>
<dbReference type="GO" id="GO:0046872">
    <property type="term" value="F:metal ion binding"/>
    <property type="evidence" value="ECO:0007669"/>
    <property type="project" value="UniProtKB-KW"/>
</dbReference>
<comment type="caution">
    <text evidence="7">The sequence shown here is derived from an EMBL/GenBank/DDBJ whole genome shotgun (WGS) entry which is preliminary data.</text>
</comment>
<evidence type="ECO:0000313" key="7">
    <source>
        <dbReference type="EMBL" id="PRC94807.1"/>
    </source>
</evidence>
<reference evidence="7 8" key="1">
    <citation type="submission" date="2018-02" db="EMBL/GenBank/DDBJ databases">
        <title>Solimicrobium silvestre gen. nov., sp. nov., isolated from alpine forest soil.</title>
        <authorList>
            <person name="Margesin R."/>
            <person name="Albuquerque L."/>
            <person name="Zhang D.-C."/>
            <person name="Froufe H.J.C."/>
            <person name="Severino R."/>
            <person name="Roxo I."/>
            <person name="Egas C."/>
            <person name="Da Costa M.S."/>
        </authorList>
    </citation>
    <scope>NUCLEOTIDE SEQUENCE [LARGE SCALE GENOMIC DNA]</scope>
    <source>
        <strain evidence="7 8">S20-91</strain>
    </source>
</reference>
<keyword evidence="8" id="KW-1185">Reference proteome</keyword>
<dbReference type="SUPFAM" id="SSF53187">
    <property type="entry name" value="Zn-dependent exopeptidases"/>
    <property type="match status" value="1"/>
</dbReference>
<dbReference type="OrthoDB" id="5290473at2"/>
<keyword evidence="2" id="KW-0479">Metal-binding</keyword>
<dbReference type="InterPro" id="IPR050178">
    <property type="entry name" value="AspA/AstE_fam"/>
</dbReference>
<dbReference type="PANTHER" id="PTHR15162:SF7">
    <property type="entry name" value="SUCCINYLGLUTAMATE DESUCCINYLASE"/>
    <property type="match status" value="1"/>
</dbReference>
<keyword evidence="3" id="KW-0378">Hydrolase</keyword>
<organism evidence="7 8">
    <name type="scientific">Solimicrobium silvestre</name>
    <dbReference type="NCBI Taxonomy" id="2099400"/>
    <lineage>
        <taxon>Bacteria</taxon>
        <taxon>Pseudomonadati</taxon>
        <taxon>Pseudomonadota</taxon>
        <taxon>Betaproteobacteria</taxon>
        <taxon>Burkholderiales</taxon>
        <taxon>Oxalobacteraceae</taxon>
        <taxon>Solimicrobium</taxon>
    </lineage>
</organism>
<dbReference type="GO" id="GO:0016811">
    <property type="term" value="F:hydrolase activity, acting on carbon-nitrogen (but not peptide) bonds, in linear amides"/>
    <property type="evidence" value="ECO:0007669"/>
    <property type="project" value="TreeGrafter"/>
</dbReference>
<dbReference type="Pfam" id="PF24827">
    <property type="entry name" value="AstE_AspA_cat"/>
    <property type="match status" value="1"/>
</dbReference>
<gene>
    <name evidence="7" type="ORF">S2091_0002</name>
</gene>
<feature type="domain" description="AstE/AspA barrel-sandwich hybrid" evidence="5">
    <location>
        <begin position="251"/>
        <end position="322"/>
    </location>
</feature>
<evidence type="ECO:0000256" key="1">
    <source>
        <dbReference type="ARBA" id="ARBA00001947"/>
    </source>
</evidence>
<name>A0A2S9H4A3_9BURK</name>
<evidence type="ECO:0000256" key="2">
    <source>
        <dbReference type="ARBA" id="ARBA00022723"/>
    </source>
</evidence>
<proteinExistence type="predicted"/>
<comment type="cofactor">
    <cofactor evidence="1">
        <name>Zn(2+)</name>
        <dbReference type="ChEBI" id="CHEBI:29105"/>
    </cofactor>
</comment>